<name>A0ABW4X072_9BACT</name>
<dbReference type="EMBL" id="JBHUHV010000037">
    <property type="protein sequence ID" value="MFD2067655.1"/>
    <property type="molecule type" value="Genomic_DNA"/>
</dbReference>
<dbReference type="InterPro" id="IPR012093">
    <property type="entry name" value="Pirin"/>
</dbReference>
<gene>
    <name evidence="5" type="ORF">ACFSKU_12235</name>
</gene>
<dbReference type="Pfam" id="PF02678">
    <property type="entry name" value="Pirin"/>
    <property type="match status" value="1"/>
</dbReference>
<comment type="caution">
    <text evidence="5">The sequence shown here is derived from an EMBL/GenBank/DDBJ whole genome shotgun (WGS) entry which is preliminary data.</text>
</comment>
<dbReference type="Pfam" id="PF17954">
    <property type="entry name" value="Pirin_C_2"/>
    <property type="match status" value="1"/>
</dbReference>
<evidence type="ECO:0000313" key="6">
    <source>
        <dbReference type="Proteomes" id="UP001597369"/>
    </source>
</evidence>
<keyword evidence="6" id="KW-1185">Reference proteome</keyword>
<dbReference type="CDD" id="cd02910">
    <property type="entry name" value="cupin_Yhhw_N"/>
    <property type="match status" value="1"/>
</dbReference>
<feature type="domain" description="Pirin N-terminal" evidence="3">
    <location>
        <begin position="15"/>
        <end position="119"/>
    </location>
</feature>
<dbReference type="PANTHER" id="PTHR43212:SF3">
    <property type="entry name" value="QUERCETIN 2,3-DIOXYGENASE"/>
    <property type="match status" value="1"/>
</dbReference>
<dbReference type="InterPro" id="IPR003829">
    <property type="entry name" value="Pirin_N_dom"/>
</dbReference>
<dbReference type="InterPro" id="IPR014710">
    <property type="entry name" value="RmlC-like_jellyroll"/>
</dbReference>
<dbReference type="Proteomes" id="UP001597369">
    <property type="component" value="Unassembled WGS sequence"/>
</dbReference>
<dbReference type="RefSeq" id="WP_229957942.1">
    <property type="nucleotide sequence ID" value="NZ_JAJJWI010000002.1"/>
</dbReference>
<proteinExistence type="inferred from homology"/>
<accession>A0ABW4X072</accession>
<comment type="similarity">
    <text evidence="1 2">Belongs to the pirin family.</text>
</comment>
<sequence length="239" mass="26586">MIKLITAPERREARVGDSLSSHYLFSFADYYDPDNVQFGSLRVFNDVVIGPGGSIPAHPQADMEVLTIVLDGEIVHLDNIGNEVTLAAGQVQRITAGTGITHSARNMTDKDAHVYQLWLLPNKRDLAPSYEQMDLGFLDKTGELFPLATGQKVLEDLVFLNSNSTVYYCNLGSGDEVDFRTFKIRKTLIYVTGGSLLIDNMEVNIHDQVRLEEQEVIRIHATSKASFILVDVPALEVNF</sequence>
<dbReference type="PANTHER" id="PTHR43212">
    <property type="entry name" value="QUERCETIN 2,3-DIOXYGENASE"/>
    <property type="match status" value="1"/>
</dbReference>
<dbReference type="PIRSF" id="PIRSF006232">
    <property type="entry name" value="Pirin"/>
    <property type="match status" value="1"/>
</dbReference>
<protein>
    <submittedName>
        <fullName evidence="5">Pirin family protein</fullName>
    </submittedName>
</protein>
<dbReference type="InterPro" id="IPR011051">
    <property type="entry name" value="RmlC_Cupin_sf"/>
</dbReference>
<evidence type="ECO:0000259" key="4">
    <source>
        <dbReference type="Pfam" id="PF17954"/>
    </source>
</evidence>
<reference evidence="6" key="1">
    <citation type="journal article" date="2019" name="Int. J. Syst. Evol. Microbiol.">
        <title>The Global Catalogue of Microorganisms (GCM) 10K type strain sequencing project: providing services to taxonomists for standard genome sequencing and annotation.</title>
        <authorList>
            <consortium name="The Broad Institute Genomics Platform"/>
            <consortium name="The Broad Institute Genome Sequencing Center for Infectious Disease"/>
            <person name="Wu L."/>
            <person name="Ma J."/>
        </authorList>
    </citation>
    <scope>NUCLEOTIDE SEQUENCE [LARGE SCALE GENOMIC DNA]</scope>
    <source>
        <strain evidence="6">JCM 16545</strain>
    </source>
</reference>
<feature type="domain" description="Quercetin 2,3-dioxygenase C-terminal cupin" evidence="4">
    <location>
        <begin position="158"/>
        <end position="232"/>
    </location>
</feature>
<evidence type="ECO:0000256" key="2">
    <source>
        <dbReference type="RuleBase" id="RU003457"/>
    </source>
</evidence>
<evidence type="ECO:0000259" key="3">
    <source>
        <dbReference type="Pfam" id="PF02678"/>
    </source>
</evidence>
<evidence type="ECO:0000256" key="1">
    <source>
        <dbReference type="ARBA" id="ARBA00008416"/>
    </source>
</evidence>
<organism evidence="5 6">
    <name type="scientific">Pontibacter silvestris</name>
    <dbReference type="NCBI Taxonomy" id="2305183"/>
    <lineage>
        <taxon>Bacteria</taxon>
        <taxon>Pseudomonadati</taxon>
        <taxon>Bacteroidota</taxon>
        <taxon>Cytophagia</taxon>
        <taxon>Cytophagales</taxon>
        <taxon>Hymenobacteraceae</taxon>
        <taxon>Pontibacter</taxon>
    </lineage>
</organism>
<evidence type="ECO:0000313" key="5">
    <source>
        <dbReference type="EMBL" id="MFD2067655.1"/>
    </source>
</evidence>
<dbReference type="InterPro" id="IPR041602">
    <property type="entry name" value="Quercetinase_C"/>
</dbReference>
<dbReference type="SUPFAM" id="SSF51182">
    <property type="entry name" value="RmlC-like cupins"/>
    <property type="match status" value="1"/>
</dbReference>
<dbReference type="Gene3D" id="2.60.120.10">
    <property type="entry name" value="Jelly Rolls"/>
    <property type="match status" value="2"/>
</dbReference>